<accession>A0ABW3J889</accession>
<organism evidence="2 3">
    <name type="scientific">Methyloligella solikamskensis</name>
    <dbReference type="NCBI Taxonomy" id="1177756"/>
    <lineage>
        <taxon>Bacteria</taxon>
        <taxon>Pseudomonadati</taxon>
        <taxon>Pseudomonadota</taxon>
        <taxon>Alphaproteobacteria</taxon>
        <taxon>Hyphomicrobiales</taxon>
        <taxon>Hyphomicrobiaceae</taxon>
        <taxon>Methyloligella</taxon>
    </lineage>
</organism>
<dbReference type="EMBL" id="JBHTJO010000001">
    <property type="protein sequence ID" value="MFD0986350.1"/>
    <property type="molecule type" value="Genomic_DNA"/>
</dbReference>
<dbReference type="RefSeq" id="WP_379086317.1">
    <property type="nucleotide sequence ID" value="NZ_JBHTJO010000001.1"/>
</dbReference>
<comment type="caution">
    <text evidence="2">The sequence shown here is derived from an EMBL/GenBank/DDBJ whole genome shotgun (WGS) entry which is preliminary data.</text>
</comment>
<name>A0ABW3J889_9HYPH</name>
<dbReference type="Pfam" id="PF13480">
    <property type="entry name" value="Acetyltransf_6"/>
    <property type="match status" value="1"/>
</dbReference>
<evidence type="ECO:0000259" key="1">
    <source>
        <dbReference type="Pfam" id="PF13480"/>
    </source>
</evidence>
<sequence>MTSLVQAKNPRISPRRIAQRSRSGLVSLDQVSLPRWEHLAESAADPNGFSDPAFLLPVCRHMLSPGACKVLQNHSPDGALAGLIPFRTAYHALKLPIPAAIGLFPYVTLGTPLLAGDDIEKTVAGLIDAAADQGIAAIGLPMVALDGPAAQAIEKVLSERGLQAQAINVHERAALEVPEDPESYLRDGLGSKKLKELRRQNNRLGDMGPADWTVSRSEPEILAALGRFLTLEANGWKGEKGSSLAQDQADRAFVTDAARNLAARRAIEIVELTSNGNAIASGIVIRSGRSALYFKTAYNEAFSRYSPGVQLTVFLTRHLSEQGEVDYVDSTAAPGHPMIDHVWRERRRVGDMLIPTRKGALPQLCIAAIKSRAALRARVKTAYLKFVDGGLITPRKRKKTT</sequence>
<protein>
    <submittedName>
        <fullName evidence="2">GNAT family N-acetyltransferase</fullName>
    </submittedName>
</protein>
<gene>
    <name evidence="2" type="ORF">ACFQ2F_04495</name>
</gene>
<dbReference type="InterPro" id="IPR038740">
    <property type="entry name" value="BioF2-like_GNAT_dom"/>
</dbReference>
<dbReference type="InterPro" id="IPR016181">
    <property type="entry name" value="Acyl_CoA_acyltransferase"/>
</dbReference>
<evidence type="ECO:0000313" key="3">
    <source>
        <dbReference type="Proteomes" id="UP001597102"/>
    </source>
</evidence>
<feature type="domain" description="BioF2-like acetyltransferase" evidence="1">
    <location>
        <begin position="191"/>
        <end position="330"/>
    </location>
</feature>
<dbReference type="SUPFAM" id="SSF55729">
    <property type="entry name" value="Acyl-CoA N-acyltransferases (Nat)"/>
    <property type="match status" value="1"/>
</dbReference>
<proteinExistence type="predicted"/>
<reference evidence="3" key="1">
    <citation type="journal article" date="2019" name="Int. J. Syst. Evol. Microbiol.">
        <title>The Global Catalogue of Microorganisms (GCM) 10K type strain sequencing project: providing services to taxonomists for standard genome sequencing and annotation.</title>
        <authorList>
            <consortium name="The Broad Institute Genomics Platform"/>
            <consortium name="The Broad Institute Genome Sequencing Center for Infectious Disease"/>
            <person name="Wu L."/>
            <person name="Ma J."/>
        </authorList>
    </citation>
    <scope>NUCLEOTIDE SEQUENCE [LARGE SCALE GENOMIC DNA]</scope>
    <source>
        <strain evidence="3">CCUG 61697</strain>
    </source>
</reference>
<keyword evidence="3" id="KW-1185">Reference proteome</keyword>
<evidence type="ECO:0000313" key="2">
    <source>
        <dbReference type="EMBL" id="MFD0986350.1"/>
    </source>
</evidence>
<dbReference type="Proteomes" id="UP001597102">
    <property type="component" value="Unassembled WGS sequence"/>
</dbReference>